<proteinExistence type="evidence at transcript level"/>
<comment type="subunit">
    <text evidence="2">EF-1 is composed of 4 subunits: alpha, beta, delta, and gamma.</text>
</comment>
<sequence length="214" mass="23811">MSIPDVSTPAGLGQLNGLLKNNSYVDGFVPSGKDVEVFKKVDAKKIKSLEHVSRWYRHIQSYSQDERSKWAGAGATAAANAADDDDDVDLFGSDEEEEVESAEKKRIREERLKAYHEKKSKKSAVIAKTSVLLDVKPWDDETDMAAMTKEVKSIEMDGLFWGADKLVPIGYGIQKLTVMCTVVDDKVSIEELQEKIQAFEDFVQSCDVAAMNKI</sequence>
<dbReference type="SUPFAM" id="SSF54984">
    <property type="entry name" value="eEF-1beta-like"/>
    <property type="match status" value="1"/>
</dbReference>
<protein>
    <submittedName>
        <fullName evidence="8">Elongation factor 1-beta</fullName>
    </submittedName>
</protein>
<accession>C1C2T1</accession>
<keyword evidence="3 5" id="KW-0251">Elongation factor</keyword>
<dbReference type="PANTHER" id="PTHR11595:SF21">
    <property type="entry name" value="ELONGATION FACTOR 1-BETA"/>
    <property type="match status" value="1"/>
</dbReference>
<dbReference type="Pfam" id="PF21972">
    <property type="entry name" value="Arc1p_N_like"/>
    <property type="match status" value="1"/>
</dbReference>
<dbReference type="GO" id="GO:0005829">
    <property type="term" value="C:cytosol"/>
    <property type="evidence" value="ECO:0007669"/>
    <property type="project" value="TreeGrafter"/>
</dbReference>
<dbReference type="InterPro" id="IPR036282">
    <property type="entry name" value="Glutathione-S-Trfase_C_sf"/>
</dbReference>
<dbReference type="Gene3D" id="3.30.70.60">
    <property type="match status" value="1"/>
</dbReference>
<dbReference type="GO" id="GO:0003746">
    <property type="term" value="F:translation elongation factor activity"/>
    <property type="evidence" value="ECO:0007669"/>
    <property type="project" value="UniProtKB-KW"/>
</dbReference>
<dbReference type="Pfam" id="PF10587">
    <property type="entry name" value="EF-1_beta_acid"/>
    <property type="match status" value="1"/>
</dbReference>
<dbReference type="InterPro" id="IPR001326">
    <property type="entry name" value="Transl_elong_EF1B_B/D_CS"/>
</dbReference>
<evidence type="ECO:0000256" key="5">
    <source>
        <dbReference type="RuleBase" id="RU003791"/>
    </source>
</evidence>
<dbReference type="GO" id="GO:0005085">
    <property type="term" value="F:guanyl-nucleotide exchange factor activity"/>
    <property type="evidence" value="ECO:0007669"/>
    <property type="project" value="TreeGrafter"/>
</dbReference>
<evidence type="ECO:0000256" key="1">
    <source>
        <dbReference type="ARBA" id="ARBA00007411"/>
    </source>
</evidence>
<evidence type="ECO:0000256" key="3">
    <source>
        <dbReference type="ARBA" id="ARBA00022768"/>
    </source>
</evidence>
<evidence type="ECO:0000256" key="4">
    <source>
        <dbReference type="ARBA" id="ARBA00022917"/>
    </source>
</evidence>
<dbReference type="PROSITE" id="PS00824">
    <property type="entry name" value="EF1BD_1"/>
    <property type="match status" value="1"/>
</dbReference>
<organism evidence="8">
    <name type="scientific">Caligus clemensi</name>
    <name type="common">Sea louse</name>
    <dbReference type="NCBI Taxonomy" id="344056"/>
    <lineage>
        <taxon>Eukaryota</taxon>
        <taxon>Metazoa</taxon>
        <taxon>Ecdysozoa</taxon>
        <taxon>Arthropoda</taxon>
        <taxon>Crustacea</taxon>
        <taxon>Multicrustacea</taxon>
        <taxon>Hexanauplia</taxon>
        <taxon>Copepoda</taxon>
        <taxon>Siphonostomatoida</taxon>
        <taxon>Caligidae</taxon>
        <taxon>Caligus</taxon>
    </lineage>
</organism>
<dbReference type="SUPFAM" id="SSF47616">
    <property type="entry name" value="GST C-terminal domain-like"/>
    <property type="match status" value="1"/>
</dbReference>
<dbReference type="PANTHER" id="PTHR11595">
    <property type="entry name" value="EF-HAND AND COILED-COIL DOMAIN-CONTAINING FAMILY MEMBER"/>
    <property type="match status" value="1"/>
</dbReference>
<dbReference type="GO" id="GO:0005853">
    <property type="term" value="C:eukaryotic translation elongation factor 1 complex"/>
    <property type="evidence" value="ECO:0007669"/>
    <property type="project" value="InterPro"/>
</dbReference>
<evidence type="ECO:0000259" key="7">
    <source>
        <dbReference type="SMART" id="SM01182"/>
    </source>
</evidence>
<reference evidence="8" key="1">
    <citation type="submission" date="2009-03" db="EMBL/GenBank/DDBJ databases">
        <title>Caligus clemensi ESTs and full-length cDNAs.</title>
        <authorList>
            <person name="Yasuike M."/>
            <person name="von Schalburg K."/>
            <person name="Cooper G."/>
            <person name="Leong J."/>
            <person name="Jones S.R.M."/>
            <person name="Koop B.F."/>
        </authorList>
    </citation>
    <scope>NUCLEOTIDE SEQUENCE</scope>
    <source>
        <tissue evidence="8">Whole</tissue>
    </source>
</reference>
<dbReference type="InterPro" id="IPR018940">
    <property type="entry name" value="EF-1_beta_acid_region_euk"/>
</dbReference>
<gene>
    <name evidence="8" type="primary">EF1B2</name>
</gene>
<keyword evidence="4 5" id="KW-0648">Protein biosynthesis</keyword>
<dbReference type="InterPro" id="IPR036219">
    <property type="entry name" value="eEF-1beta-like_sf"/>
</dbReference>
<feature type="domain" description="Translation elongation factor EF1B beta/delta subunit guanine nucleotide exchange" evidence="6">
    <location>
        <begin position="128"/>
        <end position="214"/>
    </location>
</feature>
<dbReference type="InterPro" id="IPR049720">
    <property type="entry name" value="EF1B_bsu/dsu"/>
</dbReference>
<dbReference type="AlphaFoldDB" id="C1C2T1"/>
<dbReference type="InterPro" id="IPR014038">
    <property type="entry name" value="EF1B_bsu/dsu_GNE"/>
</dbReference>
<comment type="similarity">
    <text evidence="1 5">Belongs to the EF-1-beta/EF-1-delta family.</text>
</comment>
<dbReference type="SMART" id="SM00888">
    <property type="entry name" value="EF1_GNE"/>
    <property type="match status" value="1"/>
</dbReference>
<dbReference type="Pfam" id="PF00736">
    <property type="entry name" value="EF1_GNE"/>
    <property type="match status" value="1"/>
</dbReference>
<evidence type="ECO:0000256" key="2">
    <source>
        <dbReference type="ARBA" id="ARBA00011613"/>
    </source>
</evidence>
<dbReference type="EMBL" id="BT081160">
    <property type="protein sequence ID" value="ACO15584.1"/>
    <property type="molecule type" value="mRNA"/>
</dbReference>
<dbReference type="InterPro" id="IPR014717">
    <property type="entry name" value="Transl_elong_EF1B/ribsomal_bS6"/>
</dbReference>
<feature type="domain" description="Elongation factor 1 beta central acidic region eukaryote" evidence="7">
    <location>
        <begin position="90"/>
        <end position="119"/>
    </location>
</feature>
<evidence type="ECO:0000259" key="6">
    <source>
        <dbReference type="SMART" id="SM00888"/>
    </source>
</evidence>
<evidence type="ECO:0000313" key="8">
    <source>
        <dbReference type="EMBL" id="ACO15584.1"/>
    </source>
</evidence>
<dbReference type="CDD" id="cd00292">
    <property type="entry name" value="EF1B"/>
    <property type="match status" value="1"/>
</dbReference>
<dbReference type="InterPro" id="IPR053836">
    <property type="entry name" value="Arc1-like_N"/>
</dbReference>
<dbReference type="FunFam" id="3.30.70.60:FF:000001">
    <property type="entry name" value="Elongation factor 1-beta 1 like"/>
    <property type="match status" value="1"/>
</dbReference>
<name>C1C2T1_CALCM</name>
<dbReference type="PROSITE" id="PS00825">
    <property type="entry name" value="EF1BD_2"/>
    <property type="match status" value="1"/>
</dbReference>
<dbReference type="SMART" id="SM01182">
    <property type="entry name" value="EF-1_beta_acid"/>
    <property type="match status" value="1"/>
</dbReference>